<name>A0ABD1TL46_9LAMI</name>
<dbReference type="AlphaFoldDB" id="A0ABD1TL46"/>
<gene>
    <name evidence="1" type="ORF">Fot_27423</name>
</gene>
<organism evidence="1 2">
    <name type="scientific">Forsythia ovata</name>
    <dbReference type="NCBI Taxonomy" id="205694"/>
    <lineage>
        <taxon>Eukaryota</taxon>
        <taxon>Viridiplantae</taxon>
        <taxon>Streptophyta</taxon>
        <taxon>Embryophyta</taxon>
        <taxon>Tracheophyta</taxon>
        <taxon>Spermatophyta</taxon>
        <taxon>Magnoliopsida</taxon>
        <taxon>eudicotyledons</taxon>
        <taxon>Gunneridae</taxon>
        <taxon>Pentapetalae</taxon>
        <taxon>asterids</taxon>
        <taxon>lamiids</taxon>
        <taxon>Lamiales</taxon>
        <taxon>Oleaceae</taxon>
        <taxon>Forsythieae</taxon>
        <taxon>Forsythia</taxon>
    </lineage>
</organism>
<dbReference type="EMBL" id="JBFOLJ010000008">
    <property type="protein sequence ID" value="KAL2513452.1"/>
    <property type="molecule type" value="Genomic_DNA"/>
</dbReference>
<proteinExistence type="predicted"/>
<reference evidence="2" key="1">
    <citation type="submission" date="2024-07" db="EMBL/GenBank/DDBJ databases">
        <title>Two chromosome-level genome assemblies of Korean endemic species Abeliophyllum distichum and Forsythia ovata (Oleaceae).</title>
        <authorList>
            <person name="Jang H."/>
        </authorList>
    </citation>
    <scope>NUCLEOTIDE SEQUENCE [LARGE SCALE GENOMIC DNA]</scope>
</reference>
<evidence type="ECO:0000313" key="1">
    <source>
        <dbReference type="EMBL" id="KAL2513452.1"/>
    </source>
</evidence>
<comment type="caution">
    <text evidence="1">The sequence shown here is derived from an EMBL/GenBank/DDBJ whole genome shotgun (WGS) entry which is preliminary data.</text>
</comment>
<accession>A0ABD1TL46</accession>
<keyword evidence="2" id="KW-1185">Reference proteome</keyword>
<protein>
    <submittedName>
        <fullName evidence="1">Uncharacterized protein</fullName>
    </submittedName>
</protein>
<dbReference type="Proteomes" id="UP001604277">
    <property type="component" value="Unassembled WGS sequence"/>
</dbReference>
<sequence length="113" mass="12754">MSHTWASSTPGPAPTAETTGMALAATRIPNGSLTISFEASRRIRFLKRPVGLVPLPIRPPYYPRRGRLESSLRRNSSMSHHPPQLIAFISQLVSVANKWENFPPCFQHRWIIH</sequence>
<evidence type="ECO:0000313" key="2">
    <source>
        <dbReference type="Proteomes" id="UP001604277"/>
    </source>
</evidence>